<sequence>MKKVYRTLLVCMMIILSAFVLAACGKKDAGKKTTTESSTEASEDVASTEDTTEATTEAQVDEEGFTIVNDKVTTTDYVNVRTAPSTDGDPAMQLADGVELDRIGYNDEWSKVSIKGETYYVYSEFVKAEGAASSGDDSSTEESTQETSNVGEGKLICIDAGHQATPNTDTEPVGPGAEDKKAKVSAGNTGVTTGTEEYELNLEVALKLQSALEARGYTVKMIRTSNDVDISNAARAELANSDNADAFIRIHANGSTDTNASGVMTVCQTKDNPYNADIYDSCKRLSADVLSGMAAATGANSEGVWETDSMSGINWCKVPVTIVEIGYMTNSEEDQKLVTSDYQNLLAKGIADGIDAYFAGK</sequence>
<comment type="caution">
    <text evidence="6">The sequence shown here is derived from an EMBL/GenBank/DDBJ whole genome shotgun (WGS) entry which is preliminary data.</text>
</comment>
<dbReference type="Pfam" id="PF01520">
    <property type="entry name" value="Amidase_3"/>
    <property type="match status" value="1"/>
</dbReference>
<dbReference type="Pfam" id="PF08239">
    <property type="entry name" value="SH3_3"/>
    <property type="match status" value="1"/>
</dbReference>
<keyword evidence="1" id="KW-0378">Hydrolase</keyword>
<name>A0A8I0AKU7_9FIRM</name>
<feature type="domain" description="MurNAc-LAA" evidence="5">
    <location>
        <begin position="236"/>
        <end position="355"/>
    </location>
</feature>
<dbReference type="InterPro" id="IPR050695">
    <property type="entry name" value="N-acetylmuramoyl_amidase_3"/>
</dbReference>
<dbReference type="GO" id="GO:0008745">
    <property type="term" value="F:N-acetylmuramoyl-L-alanine amidase activity"/>
    <property type="evidence" value="ECO:0007669"/>
    <property type="project" value="InterPro"/>
</dbReference>
<evidence type="ECO:0000256" key="1">
    <source>
        <dbReference type="ARBA" id="ARBA00022801"/>
    </source>
</evidence>
<dbReference type="AlphaFoldDB" id="A0A8I0AKU7"/>
<protein>
    <submittedName>
        <fullName evidence="6">N-acetylmuramoyl-L-alanine amidase</fullName>
    </submittedName>
</protein>
<dbReference type="RefSeq" id="WP_117808789.1">
    <property type="nucleotide sequence ID" value="NZ_JACOOX010000006.1"/>
</dbReference>
<dbReference type="EMBL" id="JACOOX010000006">
    <property type="protein sequence ID" value="MBC5663437.1"/>
    <property type="molecule type" value="Genomic_DNA"/>
</dbReference>
<dbReference type="Gene3D" id="2.30.30.40">
    <property type="entry name" value="SH3 Domains"/>
    <property type="match status" value="1"/>
</dbReference>
<dbReference type="Proteomes" id="UP000615234">
    <property type="component" value="Unassembled WGS sequence"/>
</dbReference>
<gene>
    <name evidence="6" type="ORF">H8S09_11210</name>
</gene>
<dbReference type="CDD" id="cd02696">
    <property type="entry name" value="MurNAc-LAA"/>
    <property type="match status" value="1"/>
</dbReference>
<feature type="region of interest" description="Disordered" evidence="3">
    <location>
        <begin position="131"/>
        <end position="188"/>
    </location>
</feature>
<organism evidence="6 7">
    <name type="scientific">Coprococcus hominis</name>
    <name type="common">ex Liu et al. 2022</name>
    <dbReference type="NCBI Taxonomy" id="2763039"/>
    <lineage>
        <taxon>Bacteria</taxon>
        <taxon>Bacillati</taxon>
        <taxon>Bacillota</taxon>
        <taxon>Clostridia</taxon>
        <taxon>Lachnospirales</taxon>
        <taxon>Lachnospiraceae</taxon>
        <taxon>Coprococcus</taxon>
    </lineage>
</organism>
<dbReference type="Gene3D" id="3.40.630.40">
    <property type="entry name" value="Zn-dependent exopeptidases"/>
    <property type="match status" value="1"/>
</dbReference>
<dbReference type="InterPro" id="IPR003646">
    <property type="entry name" value="SH3-like_bac-type"/>
</dbReference>
<feature type="compositionally biased region" description="Acidic residues" evidence="3">
    <location>
        <begin position="41"/>
        <end position="52"/>
    </location>
</feature>
<dbReference type="PANTHER" id="PTHR30404">
    <property type="entry name" value="N-ACETYLMURAMOYL-L-ALANINE AMIDASE"/>
    <property type="match status" value="1"/>
</dbReference>
<dbReference type="PROSITE" id="PS51257">
    <property type="entry name" value="PROKAR_LIPOPROTEIN"/>
    <property type="match status" value="1"/>
</dbReference>
<keyword evidence="4" id="KW-0732">Signal</keyword>
<feature type="region of interest" description="Disordered" evidence="3">
    <location>
        <begin position="30"/>
        <end position="61"/>
    </location>
</feature>
<evidence type="ECO:0000313" key="7">
    <source>
        <dbReference type="Proteomes" id="UP000615234"/>
    </source>
</evidence>
<evidence type="ECO:0000313" key="6">
    <source>
        <dbReference type="EMBL" id="MBC5663437.1"/>
    </source>
</evidence>
<evidence type="ECO:0000256" key="4">
    <source>
        <dbReference type="SAM" id="SignalP"/>
    </source>
</evidence>
<proteinExistence type="predicted"/>
<keyword evidence="2" id="KW-0961">Cell wall biogenesis/degradation</keyword>
<feature type="chain" id="PRO_5038845476" evidence="4">
    <location>
        <begin position="23"/>
        <end position="361"/>
    </location>
</feature>
<dbReference type="GO" id="GO:0030288">
    <property type="term" value="C:outer membrane-bounded periplasmic space"/>
    <property type="evidence" value="ECO:0007669"/>
    <property type="project" value="TreeGrafter"/>
</dbReference>
<reference evidence="6 7" key="1">
    <citation type="submission" date="2020-08" db="EMBL/GenBank/DDBJ databases">
        <title>Genome public.</title>
        <authorList>
            <person name="Liu C."/>
            <person name="Sun Q."/>
        </authorList>
    </citation>
    <scope>NUCLEOTIDE SEQUENCE [LARGE SCALE GENOMIC DNA]</scope>
    <source>
        <strain evidence="6 7">NSJ-10</strain>
    </source>
</reference>
<evidence type="ECO:0000256" key="2">
    <source>
        <dbReference type="ARBA" id="ARBA00023316"/>
    </source>
</evidence>
<dbReference type="GO" id="GO:0009253">
    <property type="term" value="P:peptidoglycan catabolic process"/>
    <property type="evidence" value="ECO:0007669"/>
    <property type="project" value="InterPro"/>
</dbReference>
<evidence type="ECO:0000256" key="3">
    <source>
        <dbReference type="SAM" id="MobiDB-lite"/>
    </source>
</evidence>
<keyword evidence="7" id="KW-1185">Reference proteome</keyword>
<accession>A0A8I0AKU7</accession>
<dbReference type="GO" id="GO:0071555">
    <property type="term" value="P:cell wall organization"/>
    <property type="evidence" value="ECO:0007669"/>
    <property type="project" value="UniProtKB-KW"/>
</dbReference>
<dbReference type="SUPFAM" id="SSF53187">
    <property type="entry name" value="Zn-dependent exopeptidases"/>
    <property type="match status" value="1"/>
</dbReference>
<evidence type="ECO:0000259" key="5">
    <source>
        <dbReference type="SMART" id="SM00646"/>
    </source>
</evidence>
<dbReference type="InterPro" id="IPR002508">
    <property type="entry name" value="MurNAc-LAA_cat"/>
</dbReference>
<dbReference type="PANTHER" id="PTHR30404:SF0">
    <property type="entry name" value="N-ACETYLMURAMOYL-L-ALANINE AMIDASE AMIC"/>
    <property type="match status" value="1"/>
</dbReference>
<dbReference type="SMART" id="SM00646">
    <property type="entry name" value="Ami_3"/>
    <property type="match status" value="1"/>
</dbReference>
<feature type="signal peptide" evidence="4">
    <location>
        <begin position="1"/>
        <end position="22"/>
    </location>
</feature>